<dbReference type="Proteomes" id="UP000249005">
    <property type="component" value="Chromosome 1"/>
</dbReference>
<protein>
    <submittedName>
        <fullName evidence="1">Uncharacterized protein</fullName>
    </submittedName>
</protein>
<evidence type="ECO:0000313" key="2">
    <source>
        <dbReference type="Proteomes" id="UP000249005"/>
    </source>
</evidence>
<dbReference type="KEGG" id="lri:NCTC12151_00007"/>
<evidence type="ECO:0000313" key="1">
    <source>
        <dbReference type="EMBL" id="SQI33799.1"/>
    </source>
</evidence>
<dbReference type="EMBL" id="LS483470">
    <property type="protein sequence ID" value="SQI33799.1"/>
    <property type="molecule type" value="Genomic_DNA"/>
</dbReference>
<accession>A0A2X4U582</accession>
<keyword evidence="2" id="KW-1185">Reference proteome</keyword>
<sequence>MTYAVKGKSVSKTVCPISENEDFHLADDLGGVICAILTCPHCIVPLLVSIAC</sequence>
<proteinExistence type="predicted"/>
<dbReference type="AlphaFoldDB" id="A0A2X4U582"/>
<reference evidence="1 2" key="1">
    <citation type="submission" date="2018-06" db="EMBL/GenBank/DDBJ databases">
        <authorList>
            <consortium name="Pathogen Informatics"/>
            <person name="Doyle S."/>
        </authorList>
    </citation>
    <scope>NUCLEOTIDE SEQUENCE [LARGE SCALE GENOMIC DNA]</scope>
    <source>
        <strain evidence="1 2">NCTC12151</strain>
    </source>
</reference>
<gene>
    <name evidence="1" type="ORF">NCTC12151_00007</name>
</gene>
<name>A0A2X4U582_9GAMM</name>
<organism evidence="1 2">
    <name type="scientific">Leminorella richardii</name>
    <dbReference type="NCBI Taxonomy" id="158841"/>
    <lineage>
        <taxon>Bacteria</taxon>
        <taxon>Pseudomonadati</taxon>
        <taxon>Pseudomonadota</taxon>
        <taxon>Gammaproteobacteria</taxon>
        <taxon>Enterobacterales</taxon>
        <taxon>Budviciaceae</taxon>
        <taxon>Leminorella</taxon>
    </lineage>
</organism>